<dbReference type="RefSeq" id="WP_382369909.1">
    <property type="nucleotide sequence ID" value="NZ_JBHRZI010000008.1"/>
</dbReference>
<sequence length="480" mass="50144">MNTNSIRRGAGVGLVAAALVALAAIGPVTAVAAPDTSTAITGQAAGNPPLPSYPGLADDGRMVASVSTTPVPCADNGAHKSLTRSQVLTRAQSWLNVGGVPYSQSRCYRNSYGDYRTDCSGFVSMAWGLGKRGSDFWTGNLGDVSTDIPRSSLQPGDALLRHENNPSVDHVALFVRWEDAAHTRPVVIEQTGSKGTIQRTWTQSNASNYRPVRYDRILEGSSSGSGVAAGDVTGDGRDDLIARRPDGTLWLYVNGGNDSAPYGSGSLIGSGWAQFAWFLAGDVTGDRRADIVTARPDGTLLLYTNNGNDTSPYDWGTVIGSAWQQFTEVALGDVTGDGRADLVAAKPDGTLSLYTNGGNDTSPYGTASPIGTGWGMFSSFVAGDVTGDGRADLLGVKPDGTLWLYTNGGSNTSPYSSGILVGTGWQPFDRVLLGDTNGDGRDDIIATKPDGTLWQYVNGGSNTSPYSSGSLIGGGWEQFV</sequence>
<dbReference type="EMBL" id="JBHRZI010000008">
    <property type="protein sequence ID" value="MFC3890992.1"/>
    <property type="molecule type" value="Genomic_DNA"/>
</dbReference>
<gene>
    <name evidence="3" type="ORF">ACFOWZ_05855</name>
</gene>
<keyword evidence="1 2" id="KW-0732">Signal</keyword>
<keyword evidence="4" id="KW-1185">Reference proteome</keyword>
<accession>A0ABV8BNL9</accession>
<evidence type="ECO:0000313" key="4">
    <source>
        <dbReference type="Proteomes" id="UP001595690"/>
    </source>
</evidence>
<organism evidence="3 4">
    <name type="scientific">Lentzea rhizosphaerae</name>
    <dbReference type="NCBI Taxonomy" id="2041025"/>
    <lineage>
        <taxon>Bacteria</taxon>
        <taxon>Bacillati</taxon>
        <taxon>Actinomycetota</taxon>
        <taxon>Actinomycetes</taxon>
        <taxon>Pseudonocardiales</taxon>
        <taxon>Pseudonocardiaceae</taxon>
        <taxon>Lentzea</taxon>
    </lineage>
</organism>
<dbReference type="SUPFAM" id="SSF54001">
    <property type="entry name" value="Cysteine proteinases"/>
    <property type="match status" value="1"/>
</dbReference>
<dbReference type="PANTHER" id="PTHR44103:SF1">
    <property type="entry name" value="PROPROTEIN CONVERTASE P"/>
    <property type="match status" value="1"/>
</dbReference>
<evidence type="ECO:0000256" key="2">
    <source>
        <dbReference type="SAM" id="SignalP"/>
    </source>
</evidence>
<dbReference type="Gene3D" id="2.130.10.130">
    <property type="entry name" value="Integrin alpha, N-terminal"/>
    <property type="match status" value="1"/>
</dbReference>
<dbReference type="Pfam" id="PF13517">
    <property type="entry name" value="FG-GAP_3"/>
    <property type="match status" value="2"/>
</dbReference>
<evidence type="ECO:0000256" key="1">
    <source>
        <dbReference type="ARBA" id="ARBA00022729"/>
    </source>
</evidence>
<dbReference type="SUPFAM" id="SSF69318">
    <property type="entry name" value="Integrin alpha N-terminal domain"/>
    <property type="match status" value="1"/>
</dbReference>
<reference evidence="4" key="1">
    <citation type="journal article" date="2019" name="Int. J. Syst. Evol. Microbiol.">
        <title>The Global Catalogue of Microorganisms (GCM) 10K type strain sequencing project: providing services to taxonomists for standard genome sequencing and annotation.</title>
        <authorList>
            <consortium name="The Broad Institute Genomics Platform"/>
            <consortium name="The Broad Institute Genome Sequencing Center for Infectious Disease"/>
            <person name="Wu L."/>
            <person name="Ma J."/>
        </authorList>
    </citation>
    <scope>NUCLEOTIDE SEQUENCE [LARGE SCALE GENOMIC DNA]</scope>
    <source>
        <strain evidence="4">CGMCC 4.7405</strain>
    </source>
</reference>
<evidence type="ECO:0000313" key="3">
    <source>
        <dbReference type="EMBL" id="MFC3890992.1"/>
    </source>
</evidence>
<dbReference type="Proteomes" id="UP001595690">
    <property type="component" value="Unassembled WGS sequence"/>
</dbReference>
<dbReference type="InterPro" id="IPR013517">
    <property type="entry name" value="FG-GAP"/>
</dbReference>
<proteinExistence type="predicted"/>
<dbReference type="InterPro" id="IPR028994">
    <property type="entry name" value="Integrin_alpha_N"/>
</dbReference>
<feature type="signal peptide" evidence="2">
    <location>
        <begin position="1"/>
        <end position="32"/>
    </location>
</feature>
<dbReference type="InterPro" id="IPR038765">
    <property type="entry name" value="Papain-like_cys_pep_sf"/>
</dbReference>
<protein>
    <submittedName>
        <fullName evidence="3">FG-GAP-like repeat-containing protein</fullName>
    </submittedName>
</protein>
<dbReference type="PANTHER" id="PTHR44103">
    <property type="entry name" value="PROPROTEIN CONVERTASE P"/>
    <property type="match status" value="1"/>
</dbReference>
<feature type="chain" id="PRO_5046595220" evidence="2">
    <location>
        <begin position="33"/>
        <end position="480"/>
    </location>
</feature>
<name>A0ABV8BNL9_9PSEU</name>
<dbReference type="Gene3D" id="3.90.1720.10">
    <property type="entry name" value="endopeptidase domain like (from Nostoc punctiforme)"/>
    <property type="match status" value="1"/>
</dbReference>
<comment type="caution">
    <text evidence="3">The sequence shown here is derived from an EMBL/GenBank/DDBJ whole genome shotgun (WGS) entry which is preliminary data.</text>
</comment>